<dbReference type="InterPro" id="IPR016181">
    <property type="entry name" value="Acyl_CoA_acyltransferase"/>
</dbReference>
<organism evidence="2 3">
    <name type="scientific">Kineosphaera limosa NBRC 100340</name>
    <dbReference type="NCBI Taxonomy" id="1184609"/>
    <lineage>
        <taxon>Bacteria</taxon>
        <taxon>Bacillati</taxon>
        <taxon>Actinomycetota</taxon>
        <taxon>Actinomycetes</taxon>
        <taxon>Micrococcales</taxon>
        <taxon>Dermatophilaceae</taxon>
        <taxon>Kineosphaera</taxon>
    </lineage>
</organism>
<comment type="caution">
    <text evidence="2">The sequence shown here is derived from an EMBL/GenBank/DDBJ whole genome shotgun (WGS) entry which is preliminary data.</text>
</comment>
<dbReference type="eggNOG" id="COG0456">
    <property type="taxonomic scope" value="Bacteria"/>
</dbReference>
<dbReference type="Gene3D" id="3.40.630.30">
    <property type="match status" value="1"/>
</dbReference>
<dbReference type="Pfam" id="PF00583">
    <property type="entry name" value="Acetyltransf_1"/>
    <property type="match status" value="1"/>
</dbReference>
<dbReference type="CDD" id="cd04301">
    <property type="entry name" value="NAT_SF"/>
    <property type="match status" value="1"/>
</dbReference>
<proteinExistence type="predicted"/>
<accession>K6WVV8</accession>
<dbReference type="PANTHER" id="PTHR43072">
    <property type="entry name" value="N-ACETYLTRANSFERASE"/>
    <property type="match status" value="1"/>
</dbReference>
<dbReference type="STRING" id="1184609.KILIM_033_00470"/>
<sequence length="142" mass="15277">MAAAREGADIDTWRRAFSAALKDLGHIVVVAHHVGELVGYGKATWLDPGARDARGMPAGWYLTGVIVAPNHRRRGVAGQLTSARLDAAVARGAQEVWCFASAVNRASILLHEQLGFVEVTRDFALPGLEFSGGEGILMRWQS</sequence>
<protein>
    <submittedName>
        <fullName evidence="2">Putative acetyltransferase</fullName>
    </submittedName>
</protein>
<evidence type="ECO:0000259" key="1">
    <source>
        <dbReference type="PROSITE" id="PS51186"/>
    </source>
</evidence>
<dbReference type="InterPro" id="IPR000182">
    <property type="entry name" value="GNAT_dom"/>
</dbReference>
<keyword evidence="2" id="KW-0808">Transferase</keyword>
<name>K6WVV8_9MICO</name>
<dbReference type="GO" id="GO:0016747">
    <property type="term" value="F:acyltransferase activity, transferring groups other than amino-acyl groups"/>
    <property type="evidence" value="ECO:0007669"/>
    <property type="project" value="InterPro"/>
</dbReference>
<dbReference type="RefSeq" id="WP_006592759.1">
    <property type="nucleotide sequence ID" value="NZ_BAHD01000033.1"/>
</dbReference>
<evidence type="ECO:0000313" key="2">
    <source>
        <dbReference type="EMBL" id="GAB96227.1"/>
    </source>
</evidence>
<reference evidence="2 3" key="1">
    <citation type="submission" date="2012-08" db="EMBL/GenBank/DDBJ databases">
        <title>Whole genome shotgun sequence of Kineosphaera limosa NBRC 100340.</title>
        <authorList>
            <person name="Yoshida I."/>
            <person name="Isaki S."/>
            <person name="Hosoyama A."/>
            <person name="Tsuchikane K."/>
            <person name="Katsumata H."/>
            <person name="Ando Y."/>
            <person name="Ohji S."/>
            <person name="Hamada M."/>
            <person name="Tamura T."/>
            <person name="Yamazoe A."/>
            <person name="Yamazaki S."/>
            <person name="Fujita N."/>
        </authorList>
    </citation>
    <scope>NUCLEOTIDE SEQUENCE [LARGE SCALE GENOMIC DNA]</scope>
    <source>
        <strain evidence="2 3">NBRC 100340</strain>
    </source>
</reference>
<dbReference type="Proteomes" id="UP000008366">
    <property type="component" value="Unassembled WGS sequence"/>
</dbReference>
<dbReference type="PROSITE" id="PS51186">
    <property type="entry name" value="GNAT"/>
    <property type="match status" value="1"/>
</dbReference>
<dbReference type="EMBL" id="BAHD01000033">
    <property type="protein sequence ID" value="GAB96227.1"/>
    <property type="molecule type" value="Genomic_DNA"/>
</dbReference>
<gene>
    <name evidence="2" type="ORF">KILIM_033_00470</name>
</gene>
<dbReference type="AlphaFoldDB" id="K6WVV8"/>
<feature type="domain" description="N-acetyltransferase" evidence="1">
    <location>
        <begin position="1"/>
        <end position="142"/>
    </location>
</feature>
<dbReference type="SUPFAM" id="SSF55729">
    <property type="entry name" value="Acyl-CoA N-acyltransferases (Nat)"/>
    <property type="match status" value="1"/>
</dbReference>
<keyword evidence="3" id="KW-1185">Reference proteome</keyword>
<evidence type="ECO:0000313" key="3">
    <source>
        <dbReference type="Proteomes" id="UP000008366"/>
    </source>
</evidence>